<evidence type="ECO:0000259" key="14">
    <source>
        <dbReference type="SMART" id="SM01329"/>
    </source>
</evidence>
<dbReference type="Proteomes" id="UP000051836">
    <property type="component" value="Unassembled WGS sequence"/>
</dbReference>
<dbReference type="InterPro" id="IPR024084">
    <property type="entry name" value="IsoPropMal-DH-like_dom"/>
</dbReference>
<keyword evidence="7" id="KW-0460">Magnesium</keyword>
<evidence type="ECO:0000256" key="9">
    <source>
        <dbReference type="ARBA" id="ARBA00023002"/>
    </source>
</evidence>
<feature type="domain" description="Isopropylmalate dehydrogenase-like" evidence="14">
    <location>
        <begin position="61"/>
        <end position="386"/>
    </location>
</feature>
<reference evidence="15 16" key="1">
    <citation type="submission" date="2015-10" db="EMBL/GenBank/DDBJ databases">
        <authorList>
            <person name="Gilbert D.G."/>
        </authorList>
    </citation>
    <scope>NUCLEOTIDE SEQUENCE [LARGE SCALE GENOMIC DNA]</scope>
    <source>
        <strain evidence="15">FVVF132</strain>
    </source>
</reference>
<dbReference type="GO" id="GO:0005739">
    <property type="term" value="C:mitochondrion"/>
    <property type="evidence" value="ECO:0007669"/>
    <property type="project" value="UniProtKB-SubCell"/>
</dbReference>
<keyword evidence="8 13" id="KW-0809">Transit peptide</keyword>
<comment type="similarity">
    <text evidence="3 13">Belongs to the isocitrate and isopropylmalate dehydrogenases family.</text>
</comment>
<dbReference type="GO" id="GO:0004449">
    <property type="term" value="F:isocitrate dehydrogenase (NAD+) activity"/>
    <property type="evidence" value="ECO:0007669"/>
    <property type="project" value="UniProtKB-EC"/>
</dbReference>
<dbReference type="InterPro" id="IPR004434">
    <property type="entry name" value="Isocitrate_DH_NAD"/>
</dbReference>
<dbReference type="Gene3D" id="3.40.718.10">
    <property type="entry name" value="Isopropylmalate Dehydrogenase"/>
    <property type="match status" value="1"/>
</dbReference>
<name>A0A0Q3TCC5_AMAAE</name>
<dbReference type="PANTHER" id="PTHR11835:SF34">
    <property type="entry name" value="ISOCITRATE DEHYDROGENASE [NAD] SUBUNIT ALPHA, MITOCHONDRIAL"/>
    <property type="match status" value="1"/>
</dbReference>
<evidence type="ECO:0000256" key="7">
    <source>
        <dbReference type="ARBA" id="ARBA00022842"/>
    </source>
</evidence>
<dbReference type="Pfam" id="PF00180">
    <property type="entry name" value="Iso_dh"/>
    <property type="match status" value="1"/>
</dbReference>
<evidence type="ECO:0000256" key="13">
    <source>
        <dbReference type="RuleBase" id="RU361266"/>
    </source>
</evidence>
<dbReference type="GO" id="GO:0051287">
    <property type="term" value="F:NAD binding"/>
    <property type="evidence" value="ECO:0007669"/>
    <property type="project" value="UniProtKB-UniRule"/>
</dbReference>
<evidence type="ECO:0000256" key="12">
    <source>
        <dbReference type="ARBA" id="ARBA00037577"/>
    </source>
</evidence>
<dbReference type="PROSITE" id="PS00470">
    <property type="entry name" value="IDH_IMDH"/>
    <property type="match status" value="1"/>
</dbReference>
<dbReference type="SUPFAM" id="SSF53659">
    <property type="entry name" value="Isocitrate/Isopropylmalate dehydrogenase-like"/>
    <property type="match status" value="1"/>
</dbReference>
<dbReference type="InterPro" id="IPR019818">
    <property type="entry name" value="IsoCit/isopropylmalate_DH_CS"/>
</dbReference>
<evidence type="ECO:0000256" key="8">
    <source>
        <dbReference type="ARBA" id="ARBA00022946"/>
    </source>
</evidence>
<dbReference type="FunFam" id="3.40.718.10:FF:000003">
    <property type="entry name" value="Isocitrate dehydrogenase [NAD] subunit, mitochondrial"/>
    <property type="match status" value="1"/>
</dbReference>
<dbReference type="GO" id="GO:0000287">
    <property type="term" value="F:magnesium ion binding"/>
    <property type="evidence" value="ECO:0007669"/>
    <property type="project" value="UniProtKB-UniRule"/>
</dbReference>
<comment type="catalytic activity">
    <reaction evidence="11">
        <text>D-threo-isocitrate + NAD(+) = 2-oxoglutarate + CO2 + NADH</text>
        <dbReference type="Rhea" id="RHEA:23632"/>
        <dbReference type="ChEBI" id="CHEBI:15562"/>
        <dbReference type="ChEBI" id="CHEBI:16526"/>
        <dbReference type="ChEBI" id="CHEBI:16810"/>
        <dbReference type="ChEBI" id="CHEBI:57540"/>
        <dbReference type="ChEBI" id="CHEBI:57945"/>
        <dbReference type="EC" id="1.1.1.41"/>
    </reaction>
    <physiologicalReaction direction="left-to-right" evidence="11">
        <dbReference type="Rhea" id="RHEA:23633"/>
    </physiologicalReaction>
</comment>
<organism evidence="15 16">
    <name type="scientific">Amazona aestiva</name>
    <name type="common">Blue-fronted Amazon parrot</name>
    <dbReference type="NCBI Taxonomy" id="12930"/>
    <lineage>
        <taxon>Eukaryota</taxon>
        <taxon>Metazoa</taxon>
        <taxon>Chordata</taxon>
        <taxon>Craniata</taxon>
        <taxon>Vertebrata</taxon>
        <taxon>Euteleostomi</taxon>
        <taxon>Archelosauria</taxon>
        <taxon>Archosauria</taxon>
        <taxon>Dinosauria</taxon>
        <taxon>Saurischia</taxon>
        <taxon>Theropoda</taxon>
        <taxon>Coelurosauria</taxon>
        <taxon>Aves</taxon>
        <taxon>Neognathae</taxon>
        <taxon>Neoaves</taxon>
        <taxon>Telluraves</taxon>
        <taxon>Australaves</taxon>
        <taxon>Psittaciformes</taxon>
        <taxon>Psittacidae</taxon>
        <taxon>Amazona</taxon>
    </lineage>
</organism>
<dbReference type="EMBL" id="LMAW01002690">
    <property type="protein sequence ID" value="KQK78054.1"/>
    <property type="molecule type" value="Genomic_DNA"/>
</dbReference>
<dbReference type="GO" id="GO:0006099">
    <property type="term" value="P:tricarboxylic acid cycle"/>
    <property type="evidence" value="ECO:0007669"/>
    <property type="project" value="UniProtKB-UniRule"/>
</dbReference>
<evidence type="ECO:0000256" key="3">
    <source>
        <dbReference type="ARBA" id="ARBA00007769"/>
    </source>
</evidence>
<dbReference type="STRING" id="12930.A0A0Q3TCC5"/>
<evidence type="ECO:0000256" key="11">
    <source>
        <dbReference type="ARBA" id="ARBA00037023"/>
    </source>
</evidence>
<evidence type="ECO:0000313" key="16">
    <source>
        <dbReference type="Proteomes" id="UP000051836"/>
    </source>
</evidence>
<dbReference type="SMART" id="SM01329">
    <property type="entry name" value="Iso_dh"/>
    <property type="match status" value="1"/>
</dbReference>
<keyword evidence="13" id="KW-0496">Mitochondrion</keyword>
<evidence type="ECO:0000256" key="4">
    <source>
        <dbReference type="ARBA" id="ARBA00011525"/>
    </source>
</evidence>
<comment type="cofactor">
    <cofactor evidence="1">
        <name>Mn(2+)</name>
        <dbReference type="ChEBI" id="CHEBI:29035"/>
    </cofactor>
</comment>
<dbReference type="NCBIfam" id="TIGR00175">
    <property type="entry name" value="mito_nad_idh"/>
    <property type="match status" value="1"/>
</dbReference>
<dbReference type="PANTHER" id="PTHR11835">
    <property type="entry name" value="DECARBOXYLATING DEHYDROGENASES-ISOCITRATE, ISOPROPYLMALATE, TARTRATE"/>
    <property type="match status" value="1"/>
</dbReference>
<keyword evidence="6" id="KW-0479">Metal-binding</keyword>
<evidence type="ECO:0000256" key="1">
    <source>
        <dbReference type="ARBA" id="ARBA00001936"/>
    </source>
</evidence>
<comment type="subunit">
    <text evidence="4">Heterooligomer of subunits alpha (IDH3A), beta (IDH3B), and gamma (IDH3G) in the apparent ratio of 2:1:1. The heterodimer containing one IDH3A and one IDH3B subunit and the heterodimer containing one IDH3A and one IDH3G subunit assemble into a heterotetramer (which contains two subunits of IDH3A, one of IDH3B and one of IDH3G) and further into the heterooctamer.</text>
</comment>
<comment type="caution">
    <text evidence="15">The sequence shown here is derived from an EMBL/GenBank/DDBJ whole genome shotgun (WGS) entry which is preliminary data.</text>
</comment>
<evidence type="ECO:0000256" key="6">
    <source>
        <dbReference type="ARBA" id="ARBA00022723"/>
    </source>
</evidence>
<sequence>MKTLERMAWCILGLPCAKNNPGMCQCTEASSCLISLQVSRLLGAFKNQKQVTRSFSSAVQTVTLIPGDGIGPEISTAVMKIFDAAKTPIQWEERNVTAIQGPGGKWMIPPDAKESMDKNKMGLKGPLKTPIAAGHPSMNLLLRRTFDLYANVRPCVSIEGYKTPYTDVNIVTIRENTEGEYSGIEHVIVDGVVQSIKLITEEASKRIAEFAFEYARNNQRSHVTAVHKANIMRMSDGLFLRKCREAAENCKDIKFNEMYLDTVCLNMVQDPSQFDVLVMPNLYGDILSDLCAGLIGGLGVTPSGNIGANGVAIFESVHGTAPDIAGKDMANPTALLLSAVMMLRHMGLHKYAAKIETACFETIKDGKVLTKDLGGNAKCSEFTEEICRRVKDKD</sequence>
<evidence type="ECO:0000313" key="15">
    <source>
        <dbReference type="EMBL" id="KQK78054.1"/>
    </source>
</evidence>
<keyword evidence="5 13" id="KW-0816">Tricarboxylic acid cycle</keyword>
<dbReference type="OrthoDB" id="10261637at2759"/>
<keyword evidence="16" id="KW-1185">Reference proteome</keyword>
<keyword evidence="9" id="KW-0560">Oxidoreductase</keyword>
<proteinExistence type="inferred from homology"/>
<evidence type="ECO:0000256" key="5">
    <source>
        <dbReference type="ARBA" id="ARBA00022532"/>
    </source>
</evidence>
<comment type="function">
    <text evidence="12">Catalytic subunit of the enzyme which catalyzes the decarboxylation of isocitrate (ICT) into alpha-ketoglutarate. The heterodimer composed of the alpha (IDH3A) and beta (IDH3B) subunits and the heterodimer composed of the alpha (IDH3A) and gamma (IDH3G) subunits, have considerable basal activity but the full activity of the heterotetramer (containing two subunits of IDH3A, one of IDH3B and one of IDH3G) requires the assembly and cooperative function of both heterodimers.</text>
</comment>
<protein>
    <recommendedName>
        <fullName evidence="13">Isocitrate dehydrogenase [NAD] subunit, mitochondrial</fullName>
    </recommendedName>
</protein>
<gene>
    <name evidence="15" type="ORF">AAES_120412</name>
</gene>
<accession>A0A0Q3TCC5</accession>
<keyword evidence="10" id="KW-0520">NAD</keyword>
<dbReference type="AlphaFoldDB" id="A0A0Q3TCC5"/>
<evidence type="ECO:0000256" key="10">
    <source>
        <dbReference type="ARBA" id="ARBA00023027"/>
    </source>
</evidence>
<dbReference type="GO" id="GO:0006102">
    <property type="term" value="P:isocitrate metabolic process"/>
    <property type="evidence" value="ECO:0007669"/>
    <property type="project" value="TreeGrafter"/>
</dbReference>
<comment type="subcellular location">
    <subcellularLocation>
        <location evidence="13">Mitochondrion</location>
    </subcellularLocation>
</comment>
<comment type="cofactor">
    <cofactor evidence="2">
        <name>Mg(2+)</name>
        <dbReference type="ChEBI" id="CHEBI:18420"/>
    </cofactor>
</comment>
<evidence type="ECO:0000256" key="2">
    <source>
        <dbReference type="ARBA" id="ARBA00001946"/>
    </source>
</evidence>